<dbReference type="EMBL" id="CABPSN010000012">
    <property type="protein sequence ID" value="VVE56609.1"/>
    <property type="molecule type" value="Genomic_DNA"/>
</dbReference>
<dbReference type="PANTHER" id="PTHR13696:SF96">
    <property type="entry name" value="COBQ_COBB_MIND_PARA NUCLEOTIDE BINDING DOMAIN-CONTAINING PROTEIN"/>
    <property type="match status" value="1"/>
</dbReference>
<keyword evidence="2" id="KW-1185">Reference proteome</keyword>
<organism evidence="1 2">
    <name type="scientific">Pandoraea aquatica</name>
    <dbReference type="NCBI Taxonomy" id="2508290"/>
    <lineage>
        <taxon>Bacteria</taxon>
        <taxon>Pseudomonadati</taxon>
        <taxon>Pseudomonadota</taxon>
        <taxon>Betaproteobacteria</taxon>
        <taxon>Burkholderiales</taxon>
        <taxon>Burkholderiaceae</taxon>
        <taxon>Pandoraea</taxon>
    </lineage>
</organism>
<name>A0A5E4Z684_9BURK</name>
<dbReference type="InterPro" id="IPR050678">
    <property type="entry name" value="DNA_Partitioning_ATPase"/>
</dbReference>
<dbReference type="PIRSF" id="PIRSF009320">
    <property type="entry name" value="Nuc_binding_HP_1000"/>
    <property type="match status" value="1"/>
</dbReference>
<dbReference type="RefSeq" id="WP_150578391.1">
    <property type="nucleotide sequence ID" value="NZ_CABPSN010000012.1"/>
</dbReference>
<dbReference type="CDD" id="cd02042">
    <property type="entry name" value="ParAB_family"/>
    <property type="match status" value="1"/>
</dbReference>
<dbReference type="Proteomes" id="UP000366819">
    <property type="component" value="Unassembled WGS sequence"/>
</dbReference>
<dbReference type="PANTHER" id="PTHR13696">
    <property type="entry name" value="P-LOOP CONTAINING NUCLEOSIDE TRIPHOSPHATE HYDROLASE"/>
    <property type="match status" value="1"/>
</dbReference>
<dbReference type="Gene3D" id="3.40.50.300">
    <property type="entry name" value="P-loop containing nucleotide triphosphate hydrolases"/>
    <property type="match status" value="1"/>
</dbReference>
<evidence type="ECO:0000313" key="1">
    <source>
        <dbReference type="EMBL" id="VVE56609.1"/>
    </source>
</evidence>
<dbReference type="InterPro" id="IPR027417">
    <property type="entry name" value="P-loop_NTPase"/>
</dbReference>
<reference evidence="1 2" key="1">
    <citation type="submission" date="2019-08" db="EMBL/GenBank/DDBJ databases">
        <authorList>
            <person name="Peeters C."/>
        </authorList>
    </citation>
    <scope>NUCLEOTIDE SEQUENCE [LARGE SCALE GENOMIC DNA]</scope>
    <source>
        <strain evidence="1 2">LMG 31011</strain>
    </source>
</reference>
<dbReference type="SUPFAM" id="SSF52540">
    <property type="entry name" value="P-loop containing nucleoside triphosphate hydrolases"/>
    <property type="match status" value="1"/>
</dbReference>
<gene>
    <name evidence="1" type="ORF">PAQ31011_05122</name>
</gene>
<dbReference type="OrthoDB" id="69313at2"/>
<dbReference type="AlphaFoldDB" id="A0A5E4Z684"/>
<evidence type="ECO:0000313" key="2">
    <source>
        <dbReference type="Proteomes" id="UP000366819"/>
    </source>
</evidence>
<accession>A0A5E4Z684</accession>
<protein>
    <submittedName>
        <fullName evidence="1">Partition protein</fullName>
    </submittedName>
</protein>
<dbReference type="Pfam" id="PF07015">
    <property type="entry name" value="VirC1"/>
    <property type="match status" value="1"/>
</dbReference>
<dbReference type="InterPro" id="IPR009744">
    <property type="entry name" value="VirC1"/>
</dbReference>
<proteinExistence type="predicted"/>
<sequence>MPVIVFVSPKGGVGKSTSAVLLSQELANHADVGLLDGDPNRPLTQWGKGEHKPERLTIYSDVDEENILDVIDEAAQKNTFTVVDLEGTAAKIVLLAVSQADLVIIPTQGSQLDAEQATRGLRVVKQQEKMSRRTVPYRILLTRTSAAIRTRTMTHIIASYAAAGVRVLSTEIVEREAFKAMFSFAEPLSHLDRSQVSNVDKAIANAEAFAAEVISILRETAQESSNQQEVA</sequence>